<dbReference type="InterPro" id="IPR000477">
    <property type="entry name" value="RT_dom"/>
</dbReference>
<organism evidence="2 3">
    <name type="scientific">Loxostege sticticalis</name>
    <name type="common">Beet webworm moth</name>
    <dbReference type="NCBI Taxonomy" id="481309"/>
    <lineage>
        <taxon>Eukaryota</taxon>
        <taxon>Metazoa</taxon>
        <taxon>Ecdysozoa</taxon>
        <taxon>Arthropoda</taxon>
        <taxon>Hexapoda</taxon>
        <taxon>Insecta</taxon>
        <taxon>Pterygota</taxon>
        <taxon>Neoptera</taxon>
        <taxon>Endopterygota</taxon>
        <taxon>Lepidoptera</taxon>
        <taxon>Glossata</taxon>
        <taxon>Ditrysia</taxon>
        <taxon>Pyraloidea</taxon>
        <taxon>Crambidae</taxon>
        <taxon>Pyraustinae</taxon>
        <taxon>Loxostege</taxon>
    </lineage>
</organism>
<reference evidence="2 3" key="1">
    <citation type="submission" date="2024-06" db="EMBL/GenBank/DDBJ databases">
        <title>A chromosome-level genome assembly of beet webworm, Loxostege sticticalis.</title>
        <authorList>
            <person name="Zhang Y."/>
        </authorList>
    </citation>
    <scope>NUCLEOTIDE SEQUENCE [LARGE SCALE GENOMIC DNA]</scope>
    <source>
        <strain evidence="2">AQ028</strain>
        <tissue evidence="2">Male pupae</tissue>
    </source>
</reference>
<dbReference type="EMBL" id="JBEDNZ010000001">
    <property type="protein sequence ID" value="KAL0852031.1"/>
    <property type="molecule type" value="Genomic_DNA"/>
</dbReference>
<dbReference type="InterPro" id="IPR036691">
    <property type="entry name" value="Endo/exonu/phosph_ase_sf"/>
</dbReference>
<dbReference type="PANTHER" id="PTHR47510">
    <property type="entry name" value="REVERSE TRANSCRIPTASE DOMAIN-CONTAINING PROTEIN"/>
    <property type="match status" value="1"/>
</dbReference>
<dbReference type="AlphaFoldDB" id="A0ABD0TRR5"/>
<gene>
    <name evidence="2" type="ORF">ABMA28_000293</name>
</gene>
<dbReference type="PROSITE" id="PS50878">
    <property type="entry name" value="RT_POL"/>
    <property type="match status" value="1"/>
</dbReference>
<dbReference type="SUPFAM" id="SSF56672">
    <property type="entry name" value="DNA/RNA polymerases"/>
    <property type="match status" value="1"/>
</dbReference>
<evidence type="ECO:0000313" key="2">
    <source>
        <dbReference type="EMBL" id="KAL0852031.1"/>
    </source>
</evidence>
<dbReference type="Gene3D" id="3.60.10.10">
    <property type="entry name" value="Endonuclease/exonuclease/phosphatase"/>
    <property type="match status" value="1"/>
</dbReference>
<protein>
    <recommendedName>
        <fullName evidence="1">Reverse transcriptase domain-containing protein</fullName>
    </recommendedName>
</protein>
<dbReference type="Proteomes" id="UP001549921">
    <property type="component" value="Unassembled WGS sequence"/>
</dbReference>
<evidence type="ECO:0000313" key="3">
    <source>
        <dbReference type="Proteomes" id="UP001549921"/>
    </source>
</evidence>
<dbReference type="GO" id="GO:0071897">
    <property type="term" value="P:DNA biosynthetic process"/>
    <property type="evidence" value="ECO:0007669"/>
    <property type="project" value="UniProtKB-ARBA"/>
</dbReference>
<dbReference type="PROSITE" id="PS51257">
    <property type="entry name" value="PROKAR_LIPOPROTEIN"/>
    <property type="match status" value="1"/>
</dbReference>
<proteinExistence type="predicted"/>
<accession>A0ABD0TRR5</accession>
<dbReference type="CDD" id="cd01650">
    <property type="entry name" value="RT_nLTR_like"/>
    <property type="match status" value="1"/>
</dbReference>
<evidence type="ECO:0000259" key="1">
    <source>
        <dbReference type="PROSITE" id="PS50878"/>
    </source>
</evidence>
<name>A0ABD0TRR5_LOXSC</name>
<dbReference type="SUPFAM" id="SSF56219">
    <property type="entry name" value="DNase I-like"/>
    <property type="match status" value="1"/>
</dbReference>
<dbReference type="InterPro" id="IPR043502">
    <property type="entry name" value="DNA/RNA_pol_sf"/>
</dbReference>
<dbReference type="Pfam" id="PF00078">
    <property type="entry name" value="RVT_1"/>
    <property type="match status" value="1"/>
</dbReference>
<feature type="domain" description="Reverse transcriptase" evidence="1">
    <location>
        <begin position="511"/>
        <end position="775"/>
    </location>
</feature>
<comment type="caution">
    <text evidence="2">The sequence shown here is derived from an EMBL/GenBank/DDBJ whole genome shotgun (WGS) entry which is preliminary data.</text>
</comment>
<dbReference type="PANTHER" id="PTHR47510:SF3">
    <property type="entry name" value="ENDO_EXONUCLEASE_PHOSPHATASE DOMAIN-CONTAINING PROTEIN"/>
    <property type="match status" value="1"/>
</dbReference>
<sequence>MDSNLKELNNCTSLNDFFHELPNNSYLSISCMHINIRSIIKNFTKLQQIIHSCIIPLDVIVITEAGISSNIVQLYNLSGYTMYPQLRSNKRGGGIIVYIRSHFKFTPIQHSTWTFENLTGILKVNSDQEVVVCAVYRPPRNNKHVFVNELDKYVAKYSTKQNLLLVGDTNIDLKRIDSLRHSFLETLSGHGLMCGISEYTRIEKKLNKITKSCIDHFFVRFPTLRPYTAVLDVTLADHRAIVLACIDDTMRLRQPRSIQGVPKQVVDFEVLHKELKKVKWLQTSNMTSPTDVFNFIRSSFQNATAASTSTQTNNYKKSTYKFKAPWIDDNVTRLCDKRNCLFKSWRKNPFDFKLRLEYNKTRNKLHKLLETRRNNYYMKEIQANYSNTKKMYQIINNMLGRVTLSIDEAVQRAFERHGLTTKYIVDSFATRFDKAVKDIIPSCSTKLLDTSSRYRPADSSIYFQKATRDEVHKIIKNLNPRKAPGSDNIRVSDIKSIGYEVSGAIADLINCSVKEGTYPDDLKIGCVRPLHKKGKRDDYSNYRPITLLSSIDKIVEKYISEQIQKFYRLNDILYQNQFGFQMGKGTSDLLIKFTDKVNTNLNRKLHVCVLFIDFSRAFDTLDHKQLISKLNDCGIRGPLLNWCSSYLQNRTFQVKINDVSSEPIISTEGTAQGSVTCYQFADDTCLVAADKDPNKACDMLQSDFNTLQKWCHDVGLVVNATKTKLLHIKSPYIKSVPLKGITGHDHKCLHSSISCQCSCPPIDVVDSHTYLGLQIDNKFNWYNHIEHVCNKLRQFLANIIILKNRIPFKVKIMLYNSLAESYIQYGLCSYGLTYETYLNKIYDLQIRILKNIVPNKIRRQYGEDPTGLFKHCKVLPVHSQVKFVLLKKLFFVTYNQPQAERPVYTRSVARHQLSCSSVRANNEYGRRTTDYLVPRLINKLIPTELRDKLSVKNIKYKLKAHLFTCLQNV</sequence>